<dbReference type="InterPro" id="IPR043129">
    <property type="entry name" value="ATPase_NBD"/>
</dbReference>
<evidence type="ECO:0000313" key="2">
    <source>
        <dbReference type="Proteomes" id="UP000184245"/>
    </source>
</evidence>
<keyword evidence="2" id="KW-1185">Reference proteome</keyword>
<gene>
    <name evidence="1" type="ORF">SAMN02745158_02610</name>
</gene>
<dbReference type="GO" id="GO:0008671">
    <property type="term" value="F:2-dehydro-3-deoxygalactonokinase activity"/>
    <property type="evidence" value="ECO:0007669"/>
    <property type="project" value="InterPro"/>
</dbReference>
<dbReference type="AlphaFoldDB" id="A0A1M4Z3R4"/>
<evidence type="ECO:0000313" key="1">
    <source>
        <dbReference type="EMBL" id="SHF12236.1"/>
    </source>
</evidence>
<dbReference type="Pfam" id="PF05035">
    <property type="entry name" value="DGOK"/>
    <property type="match status" value="1"/>
</dbReference>
<dbReference type="Proteomes" id="UP000184245">
    <property type="component" value="Unassembled WGS sequence"/>
</dbReference>
<name>A0A1M4Z3R4_9CLOT</name>
<organism evidence="1 2">
    <name type="scientific">Lactonifactor longoviformis DSM 17459</name>
    <dbReference type="NCBI Taxonomy" id="1122155"/>
    <lineage>
        <taxon>Bacteria</taxon>
        <taxon>Bacillati</taxon>
        <taxon>Bacillota</taxon>
        <taxon>Clostridia</taxon>
        <taxon>Eubacteriales</taxon>
        <taxon>Clostridiaceae</taxon>
        <taxon>Lactonifactor</taxon>
    </lineage>
</organism>
<dbReference type="EMBL" id="FQVI01000013">
    <property type="protein sequence ID" value="SHF12236.1"/>
    <property type="molecule type" value="Genomic_DNA"/>
</dbReference>
<keyword evidence="1" id="KW-0418">Kinase</keyword>
<sequence length="339" mass="36762">MKKYLITIDGGTTNTRVALWRENKELLSAVKSEVGVKDTARDGNNARLKKAVKSMLEEILDRSGITYGEVWAVYACGMLTSNVGLWEVPHLTAPAGLEDFALGVKKILIQDICPLPICFIPGMKNFTGKVSLDNLEKMDIMRGEETETAALMELCPQGETLYVLPGSHTKFVSVDRNLKMTGCLTSLAGELLALLTRDSILADAVKREFVTGDYNRGMLLAGARQTWETGLSRAAFLTRIVGQFVTDSQPSCASFLLGAVMAADILAVKTSKALTVTENMKVVIAGKEPLRGALKELFVEDGTFKEVTVFQGDEDVLLSGYGMCVIAKKAELLSLPGLL</sequence>
<dbReference type="SUPFAM" id="SSF53067">
    <property type="entry name" value="Actin-like ATPase domain"/>
    <property type="match status" value="1"/>
</dbReference>
<reference evidence="1 2" key="1">
    <citation type="submission" date="2016-11" db="EMBL/GenBank/DDBJ databases">
        <authorList>
            <person name="Jaros S."/>
            <person name="Januszkiewicz K."/>
            <person name="Wedrychowicz H."/>
        </authorList>
    </citation>
    <scope>NUCLEOTIDE SEQUENCE [LARGE SCALE GENOMIC DNA]</scope>
    <source>
        <strain evidence="1 2">DSM 17459</strain>
    </source>
</reference>
<dbReference type="Gene3D" id="3.30.420.310">
    <property type="entry name" value="2-keto-3-deoxy-galactonokinase, C-terminal domain"/>
    <property type="match status" value="1"/>
</dbReference>
<keyword evidence="1" id="KW-0808">Transferase</keyword>
<dbReference type="InterPro" id="IPR042257">
    <property type="entry name" value="DGOK_C"/>
</dbReference>
<dbReference type="InterPro" id="IPR007729">
    <property type="entry name" value="DGOK"/>
</dbReference>
<dbReference type="OrthoDB" id="256574at2"/>
<dbReference type="Gene3D" id="3.30.420.300">
    <property type="entry name" value="2-keto-3-deoxy-galactonokinase, substrate binding domain"/>
    <property type="match status" value="1"/>
</dbReference>
<dbReference type="STRING" id="1122155.SAMN02745158_02610"/>
<accession>A0A1M4Z3R4</accession>
<protein>
    <submittedName>
        <fullName evidence="1">2-dehydro-3-deoxygalactonokinase</fullName>
    </submittedName>
</protein>
<dbReference type="GO" id="GO:0034194">
    <property type="term" value="P:D-galactonate catabolic process"/>
    <property type="evidence" value="ECO:0007669"/>
    <property type="project" value="InterPro"/>
</dbReference>
<dbReference type="RefSeq" id="WP_072852441.1">
    <property type="nucleotide sequence ID" value="NZ_FQVI01000013.1"/>
</dbReference>
<dbReference type="InterPro" id="IPR042258">
    <property type="entry name" value="DGOK_N"/>
</dbReference>
<proteinExistence type="predicted"/>
<dbReference type="CDD" id="cd24012">
    <property type="entry name" value="ASKHA_NBD_KDGal-kinase"/>
    <property type="match status" value="1"/>
</dbReference>